<comment type="caution">
    <text evidence="2">The sequence shown here is derived from an EMBL/GenBank/DDBJ whole genome shotgun (WGS) entry which is preliminary data.</text>
</comment>
<organism evidence="2 3">
    <name type="scientific">Phyllobacterium bourgognense</name>
    <dbReference type="NCBI Taxonomy" id="314236"/>
    <lineage>
        <taxon>Bacteria</taxon>
        <taxon>Pseudomonadati</taxon>
        <taxon>Pseudomonadota</taxon>
        <taxon>Alphaproteobacteria</taxon>
        <taxon>Hyphomicrobiales</taxon>
        <taxon>Phyllobacteriaceae</taxon>
        <taxon>Phyllobacterium</taxon>
    </lineage>
</organism>
<evidence type="ECO:0000256" key="1">
    <source>
        <dbReference type="SAM" id="MobiDB-lite"/>
    </source>
</evidence>
<name>A0A368YJ91_9HYPH</name>
<keyword evidence="3" id="KW-1185">Reference proteome</keyword>
<evidence type="ECO:0000313" key="3">
    <source>
        <dbReference type="Proteomes" id="UP000253324"/>
    </source>
</evidence>
<dbReference type="RefSeq" id="WP_181872560.1">
    <property type="nucleotide sequence ID" value="NZ_QPJM01000017.1"/>
</dbReference>
<dbReference type="EMBL" id="QPJM01000017">
    <property type="protein sequence ID" value="RCW79548.1"/>
    <property type="molecule type" value="Genomic_DNA"/>
</dbReference>
<gene>
    <name evidence="2" type="ORF">C7476_11763</name>
</gene>
<sequence>MKITMQMTVADLIQTLRWQAIELAEDATARSEKDPAANSKHNRKTMNEAKP</sequence>
<dbReference type="AlphaFoldDB" id="A0A368YJ91"/>
<accession>A0A368YJ91</accession>
<proteinExistence type="predicted"/>
<reference evidence="2 3" key="1">
    <citation type="submission" date="2018-07" db="EMBL/GenBank/DDBJ databases">
        <title>Genomic Encyclopedia of Type Strains, Phase III (KMG-III): the genomes of soil and plant-associated and newly described type strains.</title>
        <authorList>
            <person name="Whitman W."/>
        </authorList>
    </citation>
    <scope>NUCLEOTIDE SEQUENCE [LARGE SCALE GENOMIC DNA]</scope>
    <source>
        <strain evidence="2 3">31-25a</strain>
    </source>
</reference>
<feature type="region of interest" description="Disordered" evidence="1">
    <location>
        <begin position="26"/>
        <end position="51"/>
    </location>
</feature>
<evidence type="ECO:0000313" key="2">
    <source>
        <dbReference type="EMBL" id="RCW79548.1"/>
    </source>
</evidence>
<protein>
    <submittedName>
        <fullName evidence="2">Uncharacterized protein</fullName>
    </submittedName>
</protein>
<dbReference type="Proteomes" id="UP000253324">
    <property type="component" value="Unassembled WGS sequence"/>
</dbReference>